<dbReference type="GO" id="GO:0004072">
    <property type="term" value="F:aspartate kinase activity"/>
    <property type="evidence" value="ECO:0007669"/>
    <property type="project" value="UniProtKB-EC"/>
</dbReference>
<dbReference type="UniPathway" id="UPA00051">
    <property type="reaction ID" value="UER00462"/>
</dbReference>
<dbReference type="Proteomes" id="UP000430202">
    <property type="component" value="Unassembled WGS sequence"/>
</dbReference>
<evidence type="ECO:0000313" key="13">
    <source>
        <dbReference type="Proteomes" id="UP000430202"/>
    </source>
</evidence>
<dbReference type="InterPro" id="IPR001341">
    <property type="entry name" value="Asp_kinase"/>
</dbReference>
<evidence type="ECO:0000313" key="12">
    <source>
        <dbReference type="EMBL" id="VXB63344.1"/>
    </source>
</evidence>
<evidence type="ECO:0000256" key="3">
    <source>
        <dbReference type="ARBA" id="ARBA00022679"/>
    </source>
</evidence>
<gene>
    <name evidence="12" type="ORF">MARI151_30212</name>
</gene>
<comment type="pathway">
    <text evidence="10">Amino-acid biosynthesis; L-methionine biosynthesis via de novo pathway; L-homoserine from L-aspartate: step 1/3.</text>
</comment>
<evidence type="ECO:0000256" key="5">
    <source>
        <dbReference type="ARBA" id="ARBA00022777"/>
    </source>
</evidence>
<dbReference type="SUPFAM" id="SSF53633">
    <property type="entry name" value="Carbamate kinase-like"/>
    <property type="match status" value="1"/>
</dbReference>
<dbReference type="Gene3D" id="3.40.1160.10">
    <property type="entry name" value="Acetylglutamate kinase-like"/>
    <property type="match status" value="1"/>
</dbReference>
<dbReference type="RefSeq" id="WP_116771777.1">
    <property type="nucleotide sequence ID" value="NZ_LR733271.1"/>
</dbReference>
<dbReference type="PANTHER" id="PTHR21499">
    <property type="entry name" value="ASPARTATE KINASE"/>
    <property type="match status" value="1"/>
</dbReference>
<evidence type="ECO:0000256" key="9">
    <source>
        <dbReference type="RuleBase" id="RU003448"/>
    </source>
</evidence>
<keyword evidence="3 9" id="KW-0808">Transferase</keyword>
<feature type="binding site" evidence="8">
    <location>
        <position position="43"/>
    </location>
    <ligand>
        <name>substrate</name>
    </ligand>
</feature>
<name>A0A653S7H6_9FLAO</name>
<accession>A0A653S7H6</accession>
<keyword evidence="6 8" id="KW-0067">ATP-binding</keyword>
<dbReference type="InterPro" id="IPR045865">
    <property type="entry name" value="ACT-like_dom_sf"/>
</dbReference>
<evidence type="ECO:0000256" key="10">
    <source>
        <dbReference type="RuleBase" id="RU004249"/>
    </source>
</evidence>
<evidence type="ECO:0000259" key="11">
    <source>
        <dbReference type="Pfam" id="PF00696"/>
    </source>
</evidence>
<proteinExistence type="inferred from homology"/>
<evidence type="ECO:0000256" key="1">
    <source>
        <dbReference type="ARBA" id="ARBA00004766"/>
    </source>
</evidence>
<dbReference type="InterPro" id="IPR005260">
    <property type="entry name" value="Asp_kin_monofn"/>
</dbReference>
<dbReference type="UniPathway" id="UPA00050">
    <property type="reaction ID" value="UER00461"/>
</dbReference>
<dbReference type="GO" id="GO:0009090">
    <property type="term" value="P:homoserine biosynthetic process"/>
    <property type="evidence" value="ECO:0007669"/>
    <property type="project" value="TreeGrafter"/>
</dbReference>
<dbReference type="GO" id="GO:0009088">
    <property type="term" value="P:threonine biosynthetic process"/>
    <property type="evidence" value="ECO:0007669"/>
    <property type="project" value="UniProtKB-UniPathway"/>
</dbReference>
<sequence>MRVFKFGGASVKDANAVKNVVKVLQEVGYENTLLVVSAMGKTTNAMEDIINAYFNDKQEIPAKVSELVDYHHAIVSDLFPNSSHAIYKEIKILIDEINGFLVWNKSPNYNFVYDQIVGYGELLSTTIISAYLKETGISNHWLDVRNFIKTDSNYRDTTVDWERTQKNVANIDQKVLNITQGFLGSDDNNFTTTLGREGSDYTAAILAYCLNADSVTIWKDVPGVLNADPRYFEETQLLNNISYREAIELAFYGASVIHPKTLQPLQRKEIPLHVKSFVNPKNKGTTVGKGVGIEPKVPCFIVKKNQVLMKLSSLDFSFIVEDSISELFKLFHQHKIKVDLIQNSAISFSVCVDNKFGGLDALLQQLKSKFKVVHHENVSLYTIRHFDNKALESLQNGHELLLEQRGKETVQLVVK</sequence>
<dbReference type="CDD" id="cd04243">
    <property type="entry name" value="AAK_AK-HSDH-like"/>
    <property type="match status" value="1"/>
</dbReference>
<dbReference type="OrthoDB" id="9799110at2"/>
<comment type="pathway">
    <text evidence="10">Amino-acid biosynthesis; L-threonine biosynthesis; L-threonine from L-aspartate: step 1/5.</text>
</comment>
<comment type="similarity">
    <text evidence="2 9">Belongs to the aspartokinase family.</text>
</comment>
<comment type="pathway">
    <text evidence="1 10">Amino-acid biosynthesis; L-lysine biosynthesis via DAP pathway; (S)-tetrahydrodipicolinate from L-aspartate: step 1/4.</text>
</comment>
<dbReference type="Pfam" id="PF00696">
    <property type="entry name" value="AA_kinase"/>
    <property type="match status" value="1"/>
</dbReference>
<comment type="catalytic activity">
    <reaction evidence="7 9">
        <text>L-aspartate + ATP = 4-phospho-L-aspartate + ADP</text>
        <dbReference type="Rhea" id="RHEA:23776"/>
        <dbReference type="ChEBI" id="CHEBI:29991"/>
        <dbReference type="ChEBI" id="CHEBI:30616"/>
        <dbReference type="ChEBI" id="CHEBI:57535"/>
        <dbReference type="ChEBI" id="CHEBI:456216"/>
        <dbReference type="EC" id="2.7.2.4"/>
    </reaction>
</comment>
<evidence type="ECO:0000256" key="4">
    <source>
        <dbReference type="ARBA" id="ARBA00022741"/>
    </source>
</evidence>
<dbReference type="InterPro" id="IPR001048">
    <property type="entry name" value="Asp/Glu/Uridylate_kinase"/>
</dbReference>
<evidence type="ECO:0000256" key="6">
    <source>
        <dbReference type="ARBA" id="ARBA00022840"/>
    </source>
</evidence>
<dbReference type="GO" id="GO:0005829">
    <property type="term" value="C:cytosol"/>
    <property type="evidence" value="ECO:0007669"/>
    <property type="project" value="TreeGrafter"/>
</dbReference>
<keyword evidence="13" id="KW-1185">Reference proteome</keyword>
<dbReference type="PANTHER" id="PTHR21499:SF59">
    <property type="entry name" value="ASPARTOKINASE"/>
    <property type="match status" value="1"/>
</dbReference>
<dbReference type="UniPathway" id="UPA00034">
    <property type="reaction ID" value="UER00015"/>
</dbReference>
<dbReference type="GO" id="GO:0009089">
    <property type="term" value="P:lysine biosynthetic process via diaminopimelate"/>
    <property type="evidence" value="ECO:0007669"/>
    <property type="project" value="UniProtKB-UniPathway"/>
</dbReference>
<protein>
    <recommendedName>
        <fullName evidence="9">Aspartokinase</fullName>
        <ecNumber evidence="9">2.7.2.4</ecNumber>
    </recommendedName>
</protein>
<keyword evidence="10" id="KW-0028">Amino-acid biosynthesis</keyword>
<feature type="binding site" evidence="8">
    <location>
        <position position="230"/>
    </location>
    <ligand>
        <name>ATP</name>
        <dbReference type="ChEBI" id="CHEBI:30616"/>
    </ligand>
</feature>
<keyword evidence="4 8" id="KW-0547">Nucleotide-binding</keyword>
<dbReference type="GO" id="GO:0005524">
    <property type="term" value="F:ATP binding"/>
    <property type="evidence" value="ECO:0007669"/>
    <property type="project" value="UniProtKB-KW"/>
</dbReference>
<reference evidence="12 13" key="1">
    <citation type="submission" date="2019-10" db="EMBL/GenBank/DDBJ databases">
        <authorList>
            <person name="Karimi E."/>
        </authorList>
    </citation>
    <scope>NUCLEOTIDE SEQUENCE [LARGE SCALE GENOMIC DNA]</scope>
    <source>
        <strain evidence="12">Maribacter sp. 151</strain>
    </source>
</reference>
<dbReference type="EC" id="2.7.2.4" evidence="9"/>
<dbReference type="Gene3D" id="3.30.70.260">
    <property type="match status" value="1"/>
</dbReference>
<dbReference type="EMBL" id="CABWLR010000003">
    <property type="protein sequence ID" value="VXB63344.1"/>
    <property type="molecule type" value="Genomic_DNA"/>
</dbReference>
<dbReference type="Gene3D" id="1.20.120.1320">
    <property type="entry name" value="Aspartokinase, catalytic domain"/>
    <property type="match status" value="1"/>
</dbReference>
<organism evidence="12 13">
    <name type="scientific">Maribacter litoralis</name>
    <dbReference type="NCBI Taxonomy" id="2059726"/>
    <lineage>
        <taxon>Bacteria</taxon>
        <taxon>Pseudomonadati</taxon>
        <taxon>Bacteroidota</taxon>
        <taxon>Flavobacteriia</taxon>
        <taxon>Flavobacteriales</taxon>
        <taxon>Flavobacteriaceae</taxon>
        <taxon>Maribacter</taxon>
    </lineage>
</organism>
<dbReference type="AlphaFoldDB" id="A0A653S7H6"/>
<keyword evidence="5 9" id="KW-0418">Kinase</keyword>
<dbReference type="InterPro" id="IPR042199">
    <property type="entry name" value="AsparK_Bifunc_asparK/hSer_DH"/>
</dbReference>
<dbReference type="NCBIfam" id="TIGR00657">
    <property type="entry name" value="asp_kinases"/>
    <property type="match status" value="1"/>
</dbReference>
<dbReference type="InterPro" id="IPR036393">
    <property type="entry name" value="AceGlu_kinase-like_sf"/>
</dbReference>
<feature type="binding site" evidence="8">
    <location>
        <begin position="5"/>
        <end position="8"/>
    </location>
    <ligand>
        <name>ATP</name>
        <dbReference type="ChEBI" id="CHEBI:30616"/>
    </ligand>
</feature>
<evidence type="ECO:0000256" key="7">
    <source>
        <dbReference type="ARBA" id="ARBA00047872"/>
    </source>
</evidence>
<evidence type="ECO:0000256" key="2">
    <source>
        <dbReference type="ARBA" id="ARBA00010122"/>
    </source>
</evidence>
<evidence type="ECO:0000256" key="8">
    <source>
        <dbReference type="PIRSR" id="PIRSR000726-1"/>
    </source>
</evidence>
<feature type="domain" description="Aspartate/glutamate/uridylate kinase" evidence="11">
    <location>
        <begin position="2"/>
        <end position="276"/>
    </location>
</feature>
<feature type="binding site" evidence="8">
    <location>
        <position position="121"/>
    </location>
    <ligand>
        <name>substrate</name>
    </ligand>
</feature>
<dbReference type="PIRSF" id="PIRSF000726">
    <property type="entry name" value="Asp_kin"/>
    <property type="match status" value="1"/>
</dbReference>
<dbReference type="SUPFAM" id="SSF55021">
    <property type="entry name" value="ACT-like"/>
    <property type="match status" value="1"/>
</dbReference>